<dbReference type="InterPro" id="IPR012341">
    <property type="entry name" value="6hp_glycosidase-like_sf"/>
</dbReference>
<dbReference type="SMART" id="SM01260">
    <property type="entry name" value="LANC_like"/>
    <property type="match status" value="1"/>
</dbReference>
<dbReference type="SUPFAM" id="SSF158745">
    <property type="entry name" value="LanC-like"/>
    <property type="match status" value="1"/>
</dbReference>
<dbReference type="EMBL" id="CAJDKC010000003">
    <property type="protein sequence ID" value="CAD0312699.1"/>
    <property type="molecule type" value="Genomic_DNA"/>
</dbReference>
<gene>
    <name evidence="2" type="ORF">CFBP7900_08760</name>
</gene>
<name>A0A6V7C9X7_9XANT</name>
<dbReference type="AlphaFoldDB" id="A0A6V7C9X7"/>
<feature type="domain" description="Lantibiotic biosynthesis protein dehydration" evidence="1">
    <location>
        <begin position="105"/>
        <end position="479"/>
    </location>
</feature>
<evidence type="ECO:0000313" key="2">
    <source>
        <dbReference type="EMBL" id="CAD0312691.1"/>
    </source>
</evidence>
<dbReference type="GO" id="GO:0031179">
    <property type="term" value="P:peptide modification"/>
    <property type="evidence" value="ECO:0007669"/>
    <property type="project" value="InterPro"/>
</dbReference>
<dbReference type="NCBIfam" id="TIGR03897">
    <property type="entry name" value="lanti_2_LanM"/>
    <property type="match status" value="1"/>
</dbReference>
<dbReference type="PIRSF" id="PIRSF037228">
    <property type="entry name" value="Lant_mod_RumM"/>
    <property type="match status" value="1"/>
</dbReference>
<dbReference type="CDD" id="cd04792">
    <property type="entry name" value="LanM-like"/>
    <property type="match status" value="1"/>
</dbReference>
<dbReference type="PRINTS" id="PR01950">
    <property type="entry name" value="LANCSUPER"/>
</dbReference>
<dbReference type="Pfam" id="PF13575">
    <property type="entry name" value="DUF4135"/>
    <property type="match status" value="1"/>
</dbReference>
<proteinExistence type="predicted"/>
<dbReference type="RefSeq" id="WP_023905106.1">
    <property type="nucleotide sequence ID" value="NZ_CAJDKC010000003.1"/>
</dbReference>
<dbReference type="InterPro" id="IPR007822">
    <property type="entry name" value="LANC-like"/>
</dbReference>
<evidence type="ECO:0000259" key="1">
    <source>
        <dbReference type="Pfam" id="PF13575"/>
    </source>
</evidence>
<reference evidence="2 3" key="1">
    <citation type="submission" date="2020-07" db="EMBL/GenBank/DDBJ databases">
        <authorList>
            <person name="Pothier F. J."/>
        </authorList>
    </citation>
    <scope>NUCLEOTIDE SEQUENCE [LARGE SCALE GENOMIC DNA]</scope>
    <source>
        <strain evidence="2 3">CFBP 7900</strain>
    </source>
</reference>
<dbReference type="GO" id="GO:0005975">
    <property type="term" value="P:carbohydrate metabolic process"/>
    <property type="evidence" value="ECO:0007669"/>
    <property type="project" value="InterPro"/>
</dbReference>
<dbReference type="InterPro" id="IPR025410">
    <property type="entry name" value="Lant_dehyd"/>
</dbReference>
<dbReference type="InterPro" id="IPR017146">
    <property type="entry name" value="Lanti_2_LanM"/>
</dbReference>
<protein>
    <recommendedName>
        <fullName evidence="1">Lantibiotic biosynthesis protein dehydration domain-containing protein</fullName>
    </recommendedName>
</protein>
<sequence>MVSGQHGGDFGTSLGCLISSPIEKLAVQLSEMASLEQSERDVILQATRDTLLAALHGKLTRLLLLELNAARVNDKLDGDTAEQRWLEFQQLTCASDYWQSLAPHYPGLIERIDTLIAHRCTAAAMFAQRWCSDRNTLTTLLLTAPGVLLELAFGAGDSHCGGQNVALVRCTGGQLVYKPRSVAIDLGLATFVGMLAEALPTSMRVPRAIDHGAYGWVEFVAHQHAGTPAGQQDFYRGIGHWLAVMRLLAGTDLHAGNLIAHGSSPTVIDCETLFTPRLPAPPSGLGDATDLVAATIAGTVANIGLLPGRATGLGWRGVDHSALGSLPGQQPDVPQPAVIDAGTDQARIGMGMARGMPNAQNHPDARPELARYWSDVLSGFGEMTQVLQQLDARDGLSPRLEQFAGCVVRFVARPTETYAEIGRMLWHPVSLHNPAQARQRAYDLMLRMADNVGSVPHDPAILQAEINDLLAGDIPYFSAITDDGCLKGPGKTHWKIADNLIATALADWRNADFALEREVIHASLISAFVNDGWMPEDRSLLPVVPRRGDVEQRRRQQLSALMRRLVEHAVVGKDGSIAWLAPVLAANGWSVQPLGPDMYNGVAGMALLLAAYRRESAEGRADPVDGIDHCLQACVTTLAMGDAKRRRLIRDGIRFRPLPPGGYIGLGSQLWAYLVLADFGIDAVLEHAAALTQEFPDAAQADQVFDVLAGCAGAIVPLIALAQRTGEQRHLETATVIGNRICQAGTRNGNTMHWTHTRWPDGIGGFAHGVTGIGWALTKLARVTESSLHASCAEAAFAFEDTLYDPSYDNWRDLRMLAGNPTAAAWCHGAVGIGLAHADLDPQLTHPRTREVLRIAVDATARQGLGWNHCACHGDLSAWELFDTAARLQPEMHGNAPTDLLDSVLTSIEDHGACCGLLRDTLSPGLMPGLGGIAYQLLRTHPQHRIPSILVQGGLGL</sequence>
<dbReference type="Gene3D" id="1.50.10.10">
    <property type="match status" value="1"/>
</dbReference>
<dbReference type="Proteomes" id="UP000587508">
    <property type="component" value="Unassembled WGS sequence"/>
</dbReference>
<comment type="caution">
    <text evidence="2">The sequence shown here is derived from an EMBL/GenBank/DDBJ whole genome shotgun (WGS) entry which is preliminary data.</text>
</comment>
<dbReference type="Pfam" id="PF05147">
    <property type="entry name" value="LANC_like"/>
    <property type="match status" value="1"/>
</dbReference>
<dbReference type="EMBL" id="CAJDKC010000003">
    <property type="protein sequence ID" value="CAD0312691.1"/>
    <property type="molecule type" value="Genomic_DNA"/>
</dbReference>
<evidence type="ECO:0000313" key="3">
    <source>
        <dbReference type="Proteomes" id="UP000587508"/>
    </source>
</evidence>
<accession>A0A6V7C9X7</accession>
<organism evidence="2 3">
    <name type="scientific">Xanthomonas hortorum pv. carotae</name>
    <dbReference type="NCBI Taxonomy" id="487904"/>
    <lineage>
        <taxon>Bacteria</taxon>
        <taxon>Pseudomonadati</taxon>
        <taxon>Pseudomonadota</taxon>
        <taxon>Gammaproteobacteria</taxon>
        <taxon>Lysobacterales</taxon>
        <taxon>Lysobacteraceae</taxon>
        <taxon>Xanthomonas</taxon>
    </lineage>
</organism>